<feature type="compositionally biased region" description="Low complexity" evidence="1">
    <location>
        <begin position="218"/>
        <end position="242"/>
    </location>
</feature>
<protein>
    <recommendedName>
        <fullName evidence="3">Myb/SANT-like domain-containing protein</fullName>
    </recommendedName>
</protein>
<gene>
    <name evidence="4" type="ORF">D9619_012335</name>
</gene>
<comment type="caution">
    <text evidence="4">The sequence shown here is derived from an EMBL/GenBank/DDBJ whole genome shotgun (WGS) entry which is preliminary data.</text>
</comment>
<proteinExistence type="predicted"/>
<evidence type="ECO:0000256" key="1">
    <source>
        <dbReference type="SAM" id="MobiDB-lite"/>
    </source>
</evidence>
<organism evidence="4 5">
    <name type="scientific">Psilocybe cf. subviscida</name>
    <dbReference type="NCBI Taxonomy" id="2480587"/>
    <lineage>
        <taxon>Eukaryota</taxon>
        <taxon>Fungi</taxon>
        <taxon>Dikarya</taxon>
        <taxon>Basidiomycota</taxon>
        <taxon>Agaricomycotina</taxon>
        <taxon>Agaricomycetes</taxon>
        <taxon>Agaricomycetidae</taxon>
        <taxon>Agaricales</taxon>
        <taxon>Agaricineae</taxon>
        <taxon>Strophariaceae</taxon>
        <taxon>Psilocybe</taxon>
    </lineage>
</organism>
<evidence type="ECO:0000256" key="2">
    <source>
        <dbReference type="SAM" id="SignalP"/>
    </source>
</evidence>
<evidence type="ECO:0000313" key="4">
    <source>
        <dbReference type="EMBL" id="KAF5309437.1"/>
    </source>
</evidence>
<dbReference type="Pfam" id="PF12776">
    <property type="entry name" value="Myb_DNA-bind_3"/>
    <property type="match status" value="1"/>
</dbReference>
<dbReference type="AlphaFoldDB" id="A0A8H5AR09"/>
<dbReference type="OrthoDB" id="76215at2759"/>
<evidence type="ECO:0000313" key="5">
    <source>
        <dbReference type="Proteomes" id="UP000567179"/>
    </source>
</evidence>
<feature type="chain" id="PRO_5034937838" description="Myb/SANT-like domain-containing protein" evidence="2">
    <location>
        <begin position="19"/>
        <end position="265"/>
    </location>
</feature>
<dbReference type="EMBL" id="JAACJJ010000059">
    <property type="protein sequence ID" value="KAF5309437.1"/>
    <property type="molecule type" value="Genomic_DNA"/>
</dbReference>
<feature type="domain" description="Myb/SANT-like" evidence="3">
    <location>
        <begin position="80"/>
        <end position="177"/>
    </location>
</feature>
<feature type="signal peptide" evidence="2">
    <location>
        <begin position="1"/>
        <end position="18"/>
    </location>
</feature>
<dbReference type="PANTHER" id="PTHR46929:SF3">
    <property type="entry name" value="MYB_SANT-LIKE DOMAIN-CONTAINING PROTEIN"/>
    <property type="match status" value="1"/>
</dbReference>
<keyword evidence="5" id="KW-1185">Reference proteome</keyword>
<name>A0A8H5AR09_9AGAR</name>
<accession>A0A8H5AR09</accession>
<feature type="region of interest" description="Disordered" evidence="1">
    <location>
        <begin position="214"/>
        <end position="265"/>
    </location>
</feature>
<keyword evidence="2" id="KW-0732">Signal</keyword>
<dbReference type="PANTHER" id="PTHR46929">
    <property type="entry name" value="EXPRESSED PROTEIN"/>
    <property type="match status" value="1"/>
</dbReference>
<evidence type="ECO:0000259" key="3">
    <source>
        <dbReference type="Pfam" id="PF12776"/>
    </source>
</evidence>
<reference evidence="4 5" key="1">
    <citation type="journal article" date="2020" name="ISME J.">
        <title>Uncovering the hidden diversity of litter-decomposition mechanisms in mushroom-forming fungi.</title>
        <authorList>
            <person name="Floudas D."/>
            <person name="Bentzer J."/>
            <person name="Ahren D."/>
            <person name="Johansson T."/>
            <person name="Persson P."/>
            <person name="Tunlid A."/>
        </authorList>
    </citation>
    <scope>NUCLEOTIDE SEQUENCE [LARGE SCALE GENOMIC DNA]</scope>
    <source>
        <strain evidence="4 5">CBS 101986</strain>
    </source>
</reference>
<dbReference type="Proteomes" id="UP000567179">
    <property type="component" value="Unassembled WGS sequence"/>
</dbReference>
<dbReference type="InterPro" id="IPR024752">
    <property type="entry name" value="Myb/SANT-like_dom"/>
</dbReference>
<sequence>MVYAAAVHALCFMGPLGALVYKTHVEYVATSVVYSQAEGLFGSLAFLKRYSQNEGGRPDFAALCLPGPKQGQGRPATRCNWNTEDDAVLLEVLRQNKEAGKQSGAGWKQCVWTECEAALSVKGSKKRAPKTAAKCSDHWTNIKGNFAEVYFICTSCSGFGWNETTKLVEASDNVWAALLAKKRKLSKWRRTPFTHYDEMNYLVKGIVATGDNAYHAGETSAPSSPARASTPSSAPRSPSPEANDNTSEAEETHNSPVTPAVHPNL</sequence>